<feature type="region of interest" description="Disordered" evidence="1">
    <location>
        <begin position="1"/>
        <end position="39"/>
    </location>
</feature>
<comment type="caution">
    <text evidence="2">The sequence shown here is derived from an EMBL/GenBank/DDBJ whole genome shotgun (WGS) entry which is preliminary data.</text>
</comment>
<dbReference type="EMBL" id="BMJJ01000022">
    <property type="protein sequence ID" value="GGD43463.1"/>
    <property type="molecule type" value="Genomic_DNA"/>
</dbReference>
<proteinExistence type="predicted"/>
<evidence type="ECO:0000313" key="2">
    <source>
        <dbReference type="EMBL" id="GGD43463.1"/>
    </source>
</evidence>
<evidence type="ECO:0000313" key="3">
    <source>
        <dbReference type="Proteomes" id="UP000613160"/>
    </source>
</evidence>
<accession>A0A916YG82</accession>
<gene>
    <name evidence="2" type="ORF">GCM10011335_52610</name>
</gene>
<protein>
    <submittedName>
        <fullName evidence="2">Uncharacterized protein</fullName>
    </submittedName>
</protein>
<organism evidence="2 3">
    <name type="scientific">Aureimonas glaciei</name>
    <dbReference type="NCBI Taxonomy" id="1776957"/>
    <lineage>
        <taxon>Bacteria</taxon>
        <taxon>Pseudomonadati</taxon>
        <taxon>Pseudomonadota</taxon>
        <taxon>Alphaproteobacteria</taxon>
        <taxon>Hyphomicrobiales</taxon>
        <taxon>Aurantimonadaceae</taxon>
        <taxon>Aureimonas</taxon>
    </lineage>
</organism>
<reference evidence="2" key="2">
    <citation type="submission" date="2020-09" db="EMBL/GenBank/DDBJ databases">
        <authorList>
            <person name="Sun Q."/>
            <person name="Zhou Y."/>
        </authorList>
    </citation>
    <scope>NUCLEOTIDE SEQUENCE</scope>
    <source>
        <strain evidence="2">CGMCC 1.15493</strain>
    </source>
</reference>
<dbReference type="RefSeq" id="WP_188855419.1">
    <property type="nucleotide sequence ID" value="NZ_BMJJ01000022.1"/>
</dbReference>
<name>A0A916YG82_9HYPH</name>
<reference evidence="2" key="1">
    <citation type="journal article" date="2014" name="Int. J. Syst. Evol. Microbiol.">
        <title>Complete genome sequence of Corynebacterium casei LMG S-19264T (=DSM 44701T), isolated from a smear-ripened cheese.</title>
        <authorList>
            <consortium name="US DOE Joint Genome Institute (JGI-PGF)"/>
            <person name="Walter F."/>
            <person name="Albersmeier A."/>
            <person name="Kalinowski J."/>
            <person name="Ruckert C."/>
        </authorList>
    </citation>
    <scope>NUCLEOTIDE SEQUENCE</scope>
    <source>
        <strain evidence="2">CGMCC 1.15493</strain>
    </source>
</reference>
<evidence type="ECO:0000256" key="1">
    <source>
        <dbReference type="SAM" id="MobiDB-lite"/>
    </source>
</evidence>
<dbReference type="Proteomes" id="UP000613160">
    <property type="component" value="Unassembled WGS sequence"/>
</dbReference>
<dbReference type="AlphaFoldDB" id="A0A916YG82"/>
<keyword evidence="3" id="KW-1185">Reference proteome</keyword>
<sequence>MSETDKKTPAAPISDGVNARPKNENISQTAGGLPNDSGHAIEVDDAEIERVKEKLVGDGGVAETEAHPS</sequence>